<sequence>MEENMGQTLVEKILSENVGRSVKAGETVVVDVNFAALHDGSGPLLVRLMKERGYDKDPVFDPRKVLFANEFGPESTREVANEHALCREYANSHHCFWEEGATGHVHAHVYESYLKCGTVCIIGDSHTTVHGAFGCFATGCGSTDMVAVTRFGKTWIRVPATFRVNVTGKLPKAVYSKDIMLKLASIIKSDQAIYKSLEFRGDTIHSLSQEARLTITSMGVDLGAKNAIMETDDHTREFLRQMGREEDYREIVADDDANYERVIDIDVTKLEPLVSKPHYVENVDLVKNCEDEKVNLIYLGSCTNGRIEDMHIAADILRGKKVAKGVRLLVIPNSRYVYHECLRDGTLLTLAEAGAMIEAPNCGPCMGVHQGIPSDGEVVVATQNRNFKGRMGNPTARIYLSSPATAAATALTGHITDPRKVMD</sequence>
<dbReference type="Proteomes" id="UP000006462">
    <property type="component" value="Unassembled WGS sequence"/>
</dbReference>
<dbReference type="PRINTS" id="PR00415">
    <property type="entry name" value="ACONITASE"/>
</dbReference>
<dbReference type="InterPro" id="IPR050067">
    <property type="entry name" value="IPM_dehydratase_rel_enz"/>
</dbReference>
<dbReference type="InterPro" id="IPR015931">
    <property type="entry name" value="Acnase/IPM_dHydase_lsu_aba_1/3"/>
</dbReference>
<dbReference type="NCBIfam" id="TIGR02086">
    <property type="entry name" value="IPMI_arch"/>
    <property type="match status" value="1"/>
</dbReference>
<gene>
    <name evidence="8" type="ORF">HMPREF7215_1865</name>
</gene>
<dbReference type="PANTHER" id="PTHR43822">
    <property type="entry name" value="HOMOACONITASE, MITOCHONDRIAL-RELATED"/>
    <property type="match status" value="1"/>
</dbReference>
<dbReference type="InterPro" id="IPR018136">
    <property type="entry name" value="Aconitase_4Fe-4S_BS"/>
</dbReference>
<organism evidence="8 9">
    <name type="scientific">Pyramidobacter piscolens W5455</name>
    <dbReference type="NCBI Taxonomy" id="352165"/>
    <lineage>
        <taxon>Bacteria</taxon>
        <taxon>Thermotogati</taxon>
        <taxon>Synergistota</taxon>
        <taxon>Synergistia</taxon>
        <taxon>Synergistales</taxon>
        <taxon>Dethiosulfovibrionaceae</taxon>
        <taxon>Pyramidobacter</taxon>
    </lineage>
</organism>
<dbReference type="Pfam" id="PF00330">
    <property type="entry name" value="Aconitase"/>
    <property type="match status" value="1"/>
</dbReference>
<dbReference type="NCBIfam" id="TIGR01343">
    <property type="entry name" value="hacA_fam"/>
    <property type="match status" value="1"/>
</dbReference>
<evidence type="ECO:0000313" key="9">
    <source>
        <dbReference type="Proteomes" id="UP000006462"/>
    </source>
</evidence>
<keyword evidence="9" id="KW-1185">Reference proteome</keyword>
<name>A0ABM9ZUI4_9BACT</name>
<evidence type="ECO:0000256" key="6">
    <source>
        <dbReference type="ARBA" id="ARBA00023239"/>
    </source>
</evidence>
<dbReference type="Gene3D" id="3.30.499.10">
    <property type="entry name" value="Aconitase, domain 3"/>
    <property type="match status" value="2"/>
</dbReference>
<dbReference type="NCBIfam" id="NF001614">
    <property type="entry name" value="PRK00402.1"/>
    <property type="match status" value="1"/>
</dbReference>
<keyword evidence="3" id="KW-0479">Metal-binding</keyword>
<evidence type="ECO:0000256" key="5">
    <source>
        <dbReference type="ARBA" id="ARBA00023014"/>
    </source>
</evidence>
<dbReference type="GO" id="GO:0003861">
    <property type="term" value="F:3-isopropylmalate dehydratase activity"/>
    <property type="evidence" value="ECO:0007669"/>
    <property type="project" value="UniProtKB-EC"/>
</dbReference>
<evidence type="ECO:0000259" key="7">
    <source>
        <dbReference type="Pfam" id="PF00330"/>
    </source>
</evidence>
<evidence type="ECO:0000256" key="2">
    <source>
        <dbReference type="ARBA" id="ARBA00022485"/>
    </source>
</evidence>
<evidence type="ECO:0000256" key="3">
    <source>
        <dbReference type="ARBA" id="ARBA00022723"/>
    </source>
</evidence>
<dbReference type="InterPro" id="IPR001030">
    <property type="entry name" value="Acoase/IPM_deHydtase_lsu_aba"/>
</dbReference>
<keyword evidence="4" id="KW-0408">Iron</keyword>
<comment type="cofactor">
    <cofactor evidence="1">
        <name>[4Fe-4S] cluster</name>
        <dbReference type="ChEBI" id="CHEBI:49883"/>
    </cofactor>
</comment>
<keyword evidence="6 8" id="KW-0456">Lyase</keyword>
<evidence type="ECO:0000256" key="4">
    <source>
        <dbReference type="ARBA" id="ARBA00023004"/>
    </source>
</evidence>
<keyword evidence="2" id="KW-0004">4Fe-4S</keyword>
<evidence type="ECO:0000313" key="8">
    <source>
        <dbReference type="EMBL" id="EFB90534.1"/>
    </source>
</evidence>
<dbReference type="InterPro" id="IPR011826">
    <property type="entry name" value="HAcnase/IPMdehydase_lsu_prok"/>
</dbReference>
<dbReference type="PROSITE" id="PS00450">
    <property type="entry name" value="ACONITASE_1"/>
    <property type="match status" value="1"/>
</dbReference>
<dbReference type="InterPro" id="IPR006251">
    <property type="entry name" value="Homoacnase/IPMdehydase_lsu"/>
</dbReference>
<dbReference type="EMBL" id="ADFP01000075">
    <property type="protein sequence ID" value="EFB90534.1"/>
    <property type="molecule type" value="Genomic_DNA"/>
</dbReference>
<dbReference type="InterPro" id="IPR036008">
    <property type="entry name" value="Aconitase_4Fe-4S_dom"/>
</dbReference>
<dbReference type="PANTHER" id="PTHR43822:SF2">
    <property type="entry name" value="HOMOACONITASE, MITOCHONDRIAL"/>
    <property type="match status" value="1"/>
</dbReference>
<comment type="caution">
    <text evidence="8">The sequence shown here is derived from an EMBL/GenBank/DDBJ whole genome shotgun (WGS) entry which is preliminary data.</text>
</comment>
<proteinExistence type="predicted"/>
<dbReference type="EC" id="4.2.1.33" evidence="8"/>
<keyword evidence="5" id="KW-0411">Iron-sulfur</keyword>
<protein>
    <submittedName>
        <fullName evidence="8">3-isopropylmalate dehydratase large subunit</fullName>
        <ecNumber evidence="8">4.2.1.33</ecNumber>
    </submittedName>
</protein>
<accession>A0ABM9ZUI4</accession>
<evidence type="ECO:0000256" key="1">
    <source>
        <dbReference type="ARBA" id="ARBA00001966"/>
    </source>
</evidence>
<reference evidence="8 9" key="1">
    <citation type="submission" date="2009-12" db="EMBL/GenBank/DDBJ databases">
        <authorList>
            <person name="Shrivastava S."/>
            <person name="Madupu R."/>
            <person name="Durkin A.S."/>
            <person name="Torralba M."/>
            <person name="Methe B."/>
            <person name="Sutton G.G."/>
            <person name="Strausberg R.L."/>
            <person name="Nelson K.E."/>
        </authorList>
    </citation>
    <scope>NUCLEOTIDE SEQUENCE [LARGE SCALE GENOMIC DNA]</scope>
    <source>
        <strain evidence="8 9">W5455</strain>
    </source>
</reference>
<dbReference type="SUPFAM" id="SSF53732">
    <property type="entry name" value="Aconitase iron-sulfur domain"/>
    <property type="match status" value="1"/>
</dbReference>
<feature type="domain" description="Aconitase/3-isopropylmalate dehydratase large subunit alpha/beta/alpha" evidence="7">
    <location>
        <begin position="91"/>
        <end position="413"/>
    </location>
</feature>